<gene>
    <name evidence="1" type="ordered locus">KKY_2839</name>
</gene>
<organism evidence="1 2">
    <name type="scientific">Pelagibacterium halotolerans (strain DSM 22347 / JCM 15775 / CGMCC 1.7692 / B2)</name>
    <dbReference type="NCBI Taxonomy" id="1082931"/>
    <lineage>
        <taxon>Bacteria</taxon>
        <taxon>Pseudomonadati</taxon>
        <taxon>Pseudomonadota</taxon>
        <taxon>Alphaproteobacteria</taxon>
        <taxon>Hyphomicrobiales</taxon>
        <taxon>Devosiaceae</taxon>
        <taxon>Pelagibacterium</taxon>
    </lineage>
</organism>
<keyword evidence="2" id="KW-1185">Reference proteome</keyword>
<dbReference type="EMBL" id="CP003075">
    <property type="protein sequence ID" value="AEQ52845.1"/>
    <property type="molecule type" value="Genomic_DNA"/>
</dbReference>
<dbReference type="AlphaFoldDB" id="G4RDQ9"/>
<evidence type="ECO:0000313" key="1">
    <source>
        <dbReference type="EMBL" id="AEQ52845.1"/>
    </source>
</evidence>
<dbReference type="Proteomes" id="UP000008850">
    <property type="component" value="Chromosome"/>
</dbReference>
<protein>
    <submittedName>
        <fullName evidence="1">Uncharacterized protein</fullName>
    </submittedName>
</protein>
<evidence type="ECO:0000313" key="2">
    <source>
        <dbReference type="Proteomes" id="UP000008850"/>
    </source>
</evidence>
<name>G4RDQ9_PELHB</name>
<dbReference type="KEGG" id="phl:KKY_2839"/>
<accession>G4RDQ9</accession>
<proteinExistence type="predicted"/>
<dbReference type="HOGENOM" id="CLU_3347002_0_0_5"/>
<sequence length="37" mass="3959">MVADAATRAFWDRPDIASETMRLLVSPGIPGKTIPSS</sequence>
<reference evidence="1 2" key="1">
    <citation type="journal article" date="2012" name="J. Bacteriol.">
        <title>Complete genome sequence of Pelagibacterium halotolerans B2T.</title>
        <authorList>
            <person name="Huo Y.Y."/>
            <person name="Cheng H."/>
            <person name="Han X.F."/>
            <person name="Jiang X.W."/>
            <person name="Sun C."/>
            <person name="Zhang X.Q."/>
            <person name="Zhu X.F."/>
            <person name="Liu Y.F."/>
            <person name="Li P.F."/>
            <person name="Ni P.X."/>
            <person name="Wu M."/>
        </authorList>
    </citation>
    <scope>NUCLEOTIDE SEQUENCE [LARGE SCALE GENOMIC DNA]</scope>
    <source>
        <strain evidence="2">DSM 22347 / JCM 15775 / CGMCC 1.7692 / B2</strain>
    </source>
</reference>